<dbReference type="AlphaFoldDB" id="A0AAD7RYE4"/>
<comment type="caution">
    <text evidence="2">The sequence shown here is derived from an EMBL/GenBank/DDBJ whole genome shotgun (WGS) entry which is preliminary data.</text>
</comment>
<keyword evidence="3" id="KW-1185">Reference proteome</keyword>
<dbReference type="Proteomes" id="UP001221898">
    <property type="component" value="Unassembled WGS sequence"/>
</dbReference>
<reference evidence="2" key="1">
    <citation type="journal article" date="2023" name="Science">
        <title>Genome structures resolve the early diversification of teleost fishes.</title>
        <authorList>
            <person name="Parey E."/>
            <person name="Louis A."/>
            <person name="Montfort J."/>
            <person name="Bouchez O."/>
            <person name="Roques C."/>
            <person name="Iampietro C."/>
            <person name="Lluch J."/>
            <person name="Castinel A."/>
            <person name="Donnadieu C."/>
            <person name="Desvignes T."/>
            <person name="Floi Bucao C."/>
            <person name="Jouanno E."/>
            <person name="Wen M."/>
            <person name="Mejri S."/>
            <person name="Dirks R."/>
            <person name="Jansen H."/>
            <person name="Henkel C."/>
            <person name="Chen W.J."/>
            <person name="Zahm M."/>
            <person name="Cabau C."/>
            <person name="Klopp C."/>
            <person name="Thompson A.W."/>
            <person name="Robinson-Rechavi M."/>
            <person name="Braasch I."/>
            <person name="Lecointre G."/>
            <person name="Bobe J."/>
            <person name="Postlethwait J.H."/>
            <person name="Berthelot C."/>
            <person name="Roest Crollius H."/>
            <person name="Guiguen Y."/>
        </authorList>
    </citation>
    <scope>NUCLEOTIDE SEQUENCE</scope>
    <source>
        <strain evidence="2">NC1722</strain>
    </source>
</reference>
<protein>
    <submittedName>
        <fullName evidence="2">Uncharacterized protein</fullName>
    </submittedName>
</protein>
<evidence type="ECO:0000313" key="2">
    <source>
        <dbReference type="EMBL" id="KAJ8392497.1"/>
    </source>
</evidence>
<feature type="compositionally biased region" description="Gly residues" evidence="1">
    <location>
        <begin position="163"/>
        <end position="175"/>
    </location>
</feature>
<gene>
    <name evidence="2" type="ORF">AAFF_G00073750</name>
</gene>
<feature type="region of interest" description="Disordered" evidence="1">
    <location>
        <begin position="77"/>
        <end position="200"/>
    </location>
</feature>
<proteinExistence type="predicted"/>
<evidence type="ECO:0000313" key="3">
    <source>
        <dbReference type="Proteomes" id="UP001221898"/>
    </source>
</evidence>
<sequence>MAPFFRRPRMFLCPPPLLDLTRRGRGLEERSGDAQNKAYLRRLSGILFSAWCSNASEAGLRLVPEWNEFARSCRAVSERGDAGNSSPERLAVSGGGAGSRGLEGRPTVRAAGGPPGGLAGGPRADRPLGRETNYPVARSGERGVKARRGRAPTPSSRSACAPGGAGLPGPSGGNGMPLTAGSPLRRGSLSIRPGDAPECA</sequence>
<accession>A0AAD7RYE4</accession>
<evidence type="ECO:0000256" key="1">
    <source>
        <dbReference type="SAM" id="MobiDB-lite"/>
    </source>
</evidence>
<dbReference type="EMBL" id="JAINUG010000145">
    <property type="protein sequence ID" value="KAJ8392497.1"/>
    <property type="molecule type" value="Genomic_DNA"/>
</dbReference>
<organism evidence="2 3">
    <name type="scientific">Aldrovandia affinis</name>
    <dbReference type="NCBI Taxonomy" id="143900"/>
    <lineage>
        <taxon>Eukaryota</taxon>
        <taxon>Metazoa</taxon>
        <taxon>Chordata</taxon>
        <taxon>Craniata</taxon>
        <taxon>Vertebrata</taxon>
        <taxon>Euteleostomi</taxon>
        <taxon>Actinopterygii</taxon>
        <taxon>Neopterygii</taxon>
        <taxon>Teleostei</taxon>
        <taxon>Notacanthiformes</taxon>
        <taxon>Halosauridae</taxon>
        <taxon>Aldrovandia</taxon>
    </lineage>
</organism>
<name>A0AAD7RYE4_9TELE</name>